<organism evidence="1 2">
    <name type="scientific">Parvularcula dongshanensis</name>
    <dbReference type="NCBI Taxonomy" id="1173995"/>
    <lineage>
        <taxon>Bacteria</taxon>
        <taxon>Pseudomonadati</taxon>
        <taxon>Pseudomonadota</taxon>
        <taxon>Alphaproteobacteria</taxon>
        <taxon>Parvularculales</taxon>
        <taxon>Parvularculaceae</taxon>
        <taxon>Parvularcula</taxon>
    </lineage>
</organism>
<reference evidence="1 2" key="1">
    <citation type="submission" date="2020-08" db="EMBL/GenBank/DDBJ databases">
        <title>Genomic Encyclopedia of Type Strains, Phase IV (KMG-IV): sequencing the most valuable type-strain genomes for metagenomic binning, comparative biology and taxonomic classification.</title>
        <authorList>
            <person name="Goeker M."/>
        </authorList>
    </citation>
    <scope>NUCLEOTIDE SEQUENCE [LARGE SCALE GENOMIC DNA]</scope>
    <source>
        <strain evidence="1 2">DSM 102850</strain>
    </source>
</reference>
<gene>
    <name evidence="1" type="ORF">GGQ59_002890</name>
</gene>
<name>A0A840I8R3_9PROT</name>
<protein>
    <submittedName>
        <fullName evidence="1">Uncharacterized protein</fullName>
    </submittedName>
</protein>
<evidence type="ECO:0000313" key="2">
    <source>
        <dbReference type="Proteomes" id="UP000563524"/>
    </source>
</evidence>
<sequence length="159" mass="17383">MEHTYTISGLLEHRAQVAGEVEFYRHKAAHAAELLGAVDQVLRSLGYEGSDITAPPKRVQAAGLFRRGELSRTIMATLREAPEGVTVDGIARLICRERGWDTDDAKWMTALRAKIGRALSKKRAKGQVTSEERAGTWYWCVAPVTGRPEAPRLLAGAAG</sequence>
<dbReference type="Proteomes" id="UP000563524">
    <property type="component" value="Unassembled WGS sequence"/>
</dbReference>
<proteinExistence type="predicted"/>
<accession>A0A840I8R3</accession>
<dbReference type="RefSeq" id="WP_183819794.1">
    <property type="nucleotide sequence ID" value="NZ_JACHOB010000008.1"/>
</dbReference>
<evidence type="ECO:0000313" key="1">
    <source>
        <dbReference type="EMBL" id="MBB4660340.1"/>
    </source>
</evidence>
<dbReference type="AlphaFoldDB" id="A0A840I8R3"/>
<comment type="caution">
    <text evidence="1">The sequence shown here is derived from an EMBL/GenBank/DDBJ whole genome shotgun (WGS) entry which is preliminary data.</text>
</comment>
<keyword evidence="2" id="KW-1185">Reference proteome</keyword>
<dbReference type="EMBL" id="JACHOB010000008">
    <property type="protein sequence ID" value="MBB4660340.1"/>
    <property type="molecule type" value="Genomic_DNA"/>
</dbReference>